<feature type="chain" id="PRO_5017103287" description="Thiol:disulfide interchange protein" evidence="7">
    <location>
        <begin position="22"/>
        <end position="241"/>
    </location>
</feature>
<dbReference type="AlphaFoldDB" id="A0A3A3G1E9"/>
<sequence>MKSIKLAAIGLFSITCVSAFAQSAEEASVKKLIEPRLGDRAKVVSVTKTPYSGLFEVRTDTNDILYTDKKAQYLFVGRVIDTATYEDYTKARVDQISKVKFADLPFDSALKMVKGNGKRVIAIFEDPNCGYCKRFRHTLKDMDNVTVYTFMYNILSEDSAVKSKNVWCSADRQKAWDDWMLNNKAPAAAPDNCLANPNDKILALGQQLKITGTPTIFFVDGSRIPGAVDLKAIEAKLASIK</sequence>
<name>A0A3A3G1E9_9BURK</name>
<dbReference type="OrthoDB" id="12976at2"/>
<keyword evidence="4 7" id="KW-0574">Periplasm</keyword>
<dbReference type="InterPro" id="IPR051470">
    <property type="entry name" value="Thiol:disulfide_interchange"/>
</dbReference>
<dbReference type="PROSITE" id="PS00194">
    <property type="entry name" value="THIOREDOXIN_1"/>
    <property type="match status" value="1"/>
</dbReference>
<keyword evidence="6 7" id="KW-0676">Redox-active center</keyword>
<evidence type="ECO:0000313" key="10">
    <source>
        <dbReference type="EMBL" id="RJG02267.1"/>
    </source>
</evidence>
<dbReference type="Proteomes" id="UP000266327">
    <property type="component" value="Unassembled WGS sequence"/>
</dbReference>
<dbReference type="PANTHER" id="PTHR35272:SF3">
    <property type="entry name" value="THIOL:DISULFIDE INTERCHANGE PROTEIN DSBC"/>
    <property type="match status" value="1"/>
</dbReference>
<evidence type="ECO:0000256" key="5">
    <source>
        <dbReference type="ARBA" id="ARBA00023157"/>
    </source>
</evidence>
<dbReference type="Gene3D" id="3.40.30.10">
    <property type="entry name" value="Glutaredoxin"/>
    <property type="match status" value="1"/>
</dbReference>
<evidence type="ECO:0000259" key="9">
    <source>
        <dbReference type="Pfam" id="PF13098"/>
    </source>
</evidence>
<evidence type="ECO:0000256" key="3">
    <source>
        <dbReference type="ARBA" id="ARBA00022729"/>
    </source>
</evidence>
<dbReference type="RefSeq" id="WP_119785762.1">
    <property type="nucleotide sequence ID" value="NZ_QYUQ01000002.1"/>
</dbReference>
<dbReference type="Pfam" id="PF13098">
    <property type="entry name" value="Thioredoxin_2"/>
    <property type="match status" value="1"/>
</dbReference>
<proteinExistence type="inferred from homology"/>
<dbReference type="EMBL" id="QYUQ01000002">
    <property type="protein sequence ID" value="RJG02267.1"/>
    <property type="molecule type" value="Genomic_DNA"/>
</dbReference>
<evidence type="ECO:0000256" key="1">
    <source>
        <dbReference type="ARBA" id="ARBA00004418"/>
    </source>
</evidence>
<protein>
    <recommendedName>
        <fullName evidence="7">Thiol:disulfide interchange protein</fullName>
    </recommendedName>
</protein>
<dbReference type="Pfam" id="PF10411">
    <property type="entry name" value="DsbC_N"/>
    <property type="match status" value="1"/>
</dbReference>
<keyword evidence="3 7" id="KW-0732">Signal</keyword>
<comment type="similarity">
    <text evidence="2 7">Belongs to the thioredoxin family. DsbC subfamily.</text>
</comment>
<dbReference type="InterPro" id="IPR033954">
    <property type="entry name" value="DiS-bond_Isoase_DsbC/G"/>
</dbReference>
<dbReference type="InterPro" id="IPR009094">
    <property type="entry name" value="DiS-bond_isomerase_DsbC/G_N_sf"/>
</dbReference>
<dbReference type="InterPro" id="IPR018950">
    <property type="entry name" value="DiS-bond_isomerase_DsbC/G_N"/>
</dbReference>
<feature type="domain" description="Disulphide bond isomerase DsbC/G N-terminal" evidence="8">
    <location>
        <begin position="21"/>
        <end position="89"/>
    </location>
</feature>
<dbReference type="SUPFAM" id="SSF52833">
    <property type="entry name" value="Thioredoxin-like"/>
    <property type="match status" value="1"/>
</dbReference>
<evidence type="ECO:0000256" key="2">
    <source>
        <dbReference type="ARBA" id="ARBA00009813"/>
    </source>
</evidence>
<gene>
    <name evidence="10" type="ORF">D3878_12345</name>
</gene>
<keyword evidence="11" id="KW-1185">Reference proteome</keyword>
<reference evidence="11" key="1">
    <citation type="submission" date="2018-09" db="EMBL/GenBank/DDBJ databases">
        <authorList>
            <person name="Zhu H."/>
        </authorList>
    </citation>
    <scope>NUCLEOTIDE SEQUENCE [LARGE SCALE GENOMIC DNA]</scope>
    <source>
        <strain evidence="11">K1S02-23</strain>
    </source>
</reference>
<dbReference type="InterPro" id="IPR012336">
    <property type="entry name" value="Thioredoxin-like_fold"/>
</dbReference>
<evidence type="ECO:0000256" key="4">
    <source>
        <dbReference type="ARBA" id="ARBA00022764"/>
    </source>
</evidence>
<feature type="signal peptide" evidence="7">
    <location>
        <begin position="1"/>
        <end position="21"/>
    </location>
</feature>
<accession>A0A3A3G1E9</accession>
<evidence type="ECO:0000313" key="11">
    <source>
        <dbReference type="Proteomes" id="UP000266327"/>
    </source>
</evidence>
<dbReference type="PANTHER" id="PTHR35272">
    <property type="entry name" value="THIOL:DISULFIDE INTERCHANGE PROTEIN DSBC-RELATED"/>
    <property type="match status" value="1"/>
</dbReference>
<feature type="domain" description="Thioredoxin-like fold" evidence="9">
    <location>
        <begin position="113"/>
        <end position="237"/>
    </location>
</feature>
<comment type="subcellular location">
    <subcellularLocation>
        <location evidence="1 7">Periplasm</location>
    </subcellularLocation>
</comment>
<dbReference type="GO" id="GO:0042597">
    <property type="term" value="C:periplasmic space"/>
    <property type="evidence" value="ECO:0007669"/>
    <property type="project" value="UniProtKB-SubCell"/>
</dbReference>
<evidence type="ECO:0000256" key="7">
    <source>
        <dbReference type="RuleBase" id="RU364038"/>
    </source>
</evidence>
<evidence type="ECO:0000256" key="6">
    <source>
        <dbReference type="ARBA" id="ARBA00023284"/>
    </source>
</evidence>
<comment type="caution">
    <text evidence="10">The sequence shown here is derived from an EMBL/GenBank/DDBJ whole genome shotgun (WGS) entry which is preliminary data.</text>
</comment>
<dbReference type="SUPFAM" id="SSF54423">
    <property type="entry name" value="DsbC/DsbG N-terminal domain-like"/>
    <property type="match status" value="1"/>
</dbReference>
<dbReference type="CDD" id="cd03020">
    <property type="entry name" value="DsbA_DsbC_DsbG"/>
    <property type="match status" value="1"/>
</dbReference>
<keyword evidence="5" id="KW-1015">Disulfide bond</keyword>
<dbReference type="Gene3D" id="3.10.450.70">
    <property type="entry name" value="Disulphide bond isomerase, DsbC/G, N-terminal"/>
    <property type="match status" value="1"/>
</dbReference>
<dbReference type="InterPro" id="IPR017937">
    <property type="entry name" value="Thioredoxin_CS"/>
</dbReference>
<organism evidence="10 11">
    <name type="scientific">Noviherbaspirillum sedimenti</name>
    <dbReference type="NCBI Taxonomy" id="2320865"/>
    <lineage>
        <taxon>Bacteria</taxon>
        <taxon>Pseudomonadati</taxon>
        <taxon>Pseudomonadota</taxon>
        <taxon>Betaproteobacteria</taxon>
        <taxon>Burkholderiales</taxon>
        <taxon>Oxalobacteraceae</taxon>
        <taxon>Noviherbaspirillum</taxon>
    </lineage>
</organism>
<evidence type="ECO:0000259" key="8">
    <source>
        <dbReference type="Pfam" id="PF10411"/>
    </source>
</evidence>
<comment type="function">
    <text evidence="7">Required for disulfide bond formation in some periplasmic proteins. Acts by transferring its disulfide bond to other proteins and is reduced in the process.</text>
</comment>
<dbReference type="InterPro" id="IPR036249">
    <property type="entry name" value="Thioredoxin-like_sf"/>
</dbReference>